<evidence type="ECO:0000256" key="5">
    <source>
        <dbReference type="ARBA" id="ARBA00022989"/>
    </source>
</evidence>
<dbReference type="InterPro" id="IPR001173">
    <property type="entry name" value="Glyco_trans_2-like"/>
</dbReference>
<keyword evidence="4" id="KW-0812">Transmembrane</keyword>
<dbReference type="OrthoDB" id="9807778at2"/>
<dbReference type="SUPFAM" id="SSF53448">
    <property type="entry name" value="Nucleotide-diphospho-sugar transferases"/>
    <property type="match status" value="1"/>
</dbReference>
<dbReference type="CDD" id="cd04187">
    <property type="entry name" value="DPM1_like_bac"/>
    <property type="match status" value="1"/>
</dbReference>
<name>A0A3N6NHA5_9CYAN</name>
<dbReference type="EMBL" id="RCBY01000708">
    <property type="protein sequence ID" value="RQH10881.1"/>
    <property type="molecule type" value="Genomic_DNA"/>
</dbReference>
<dbReference type="Proteomes" id="UP000269154">
    <property type="component" value="Unassembled WGS sequence"/>
</dbReference>
<evidence type="ECO:0000259" key="7">
    <source>
        <dbReference type="Pfam" id="PF00535"/>
    </source>
</evidence>
<proteinExistence type="predicted"/>
<comment type="caution">
    <text evidence="8">The sequence shown here is derived from an EMBL/GenBank/DDBJ whole genome shotgun (WGS) entry which is preliminary data.</text>
</comment>
<evidence type="ECO:0000256" key="1">
    <source>
        <dbReference type="ARBA" id="ARBA00004141"/>
    </source>
</evidence>
<dbReference type="Gene3D" id="3.90.550.10">
    <property type="entry name" value="Spore Coat Polysaccharide Biosynthesis Protein SpsA, Chain A"/>
    <property type="match status" value="1"/>
</dbReference>
<evidence type="ECO:0000256" key="6">
    <source>
        <dbReference type="ARBA" id="ARBA00023136"/>
    </source>
</evidence>
<keyword evidence="5" id="KW-1133">Transmembrane helix</keyword>
<dbReference type="GO" id="GO:0005886">
    <property type="term" value="C:plasma membrane"/>
    <property type="evidence" value="ECO:0007669"/>
    <property type="project" value="TreeGrafter"/>
</dbReference>
<evidence type="ECO:0000256" key="3">
    <source>
        <dbReference type="ARBA" id="ARBA00022679"/>
    </source>
</evidence>
<dbReference type="AlphaFoldDB" id="A0A3N6NHA5"/>
<dbReference type="GO" id="GO:0016757">
    <property type="term" value="F:glycosyltransferase activity"/>
    <property type="evidence" value="ECO:0007669"/>
    <property type="project" value="UniProtKB-KW"/>
</dbReference>
<feature type="non-terminal residue" evidence="8">
    <location>
        <position position="1"/>
    </location>
</feature>
<dbReference type="InterPro" id="IPR029044">
    <property type="entry name" value="Nucleotide-diphossugar_trans"/>
</dbReference>
<dbReference type="PANTHER" id="PTHR48090:SF1">
    <property type="entry name" value="PROPHAGE BACTOPRENOL GLUCOSYL TRANSFERASE HOMOLOG"/>
    <property type="match status" value="1"/>
</dbReference>
<comment type="subcellular location">
    <subcellularLocation>
        <location evidence="1">Membrane</location>
        <topology evidence="1">Multi-pass membrane protein</topology>
    </subcellularLocation>
</comment>
<evidence type="ECO:0000256" key="2">
    <source>
        <dbReference type="ARBA" id="ARBA00022676"/>
    </source>
</evidence>
<evidence type="ECO:0000256" key="4">
    <source>
        <dbReference type="ARBA" id="ARBA00022692"/>
    </source>
</evidence>
<feature type="domain" description="Glycosyltransferase 2-like" evidence="7">
    <location>
        <begin position="1"/>
        <end position="88"/>
    </location>
</feature>
<keyword evidence="9" id="KW-1185">Reference proteome</keyword>
<evidence type="ECO:0000313" key="8">
    <source>
        <dbReference type="EMBL" id="RQH10881.1"/>
    </source>
</evidence>
<accession>A0A3N6NHA5</accession>
<dbReference type="RefSeq" id="WP_134239691.1">
    <property type="nucleotide sequence ID" value="NZ_CAWOLW010000677.1"/>
</dbReference>
<reference evidence="8 9" key="1">
    <citation type="journal article" date="2018" name="ACS Chem. Biol.">
        <title>Ketoreductase domain dysfunction expands chemodiversity: malyngamide biosynthesis in the cyanobacterium Okeania hirsuta.</title>
        <authorList>
            <person name="Moss N.A."/>
            <person name="Leao T."/>
            <person name="Rankin M."/>
            <person name="McCullough T.M."/>
            <person name="Qu P."/>
            <person name="Korobeynikov A."/>
            <person name="Smith J.L."/>
            <person name="Gerwick L."/>
            <person name="Gerwick W.H."/>
        </authorList>
    </citation>
    <scope>NUCLEOTIDE SEQUENCE [LARGE SCALE GENOMIC DNA]</scope>
    <source>
        <strain evidence="8 9">PAB10Feb10-1</strain>
    </source>
</reference>
<sequence>AGLDHASGDAVIPIDADLQDPPEVIPLMMAKWRAGAKLVLAKRRDRSSDSWLKRLTANGAYWLFSKLTHPQIPQNVGDFRLMDREVVDAVKRLPERSRFMKGLFAWIGYEAEVVEYDREARSAGETKWNYWKLWNFALDGITSFSSLPLRVWSYLGFGVSVLAMAFHKARAIRT</sequence>
<keyword evidence="3 8" id="KW-0808">Transferase</keyword>
<keyword evidence="6" id="KW-0472">Membrane</keyword>
<organism evidence="8 9">
    <name type="scientific">Okeania hirsuta</name>
    <dbReference type="NCBI Taxonomy" id="1458930"/>
    <lineage>
        <taxon>Bacteria</taxon>
        <taxon>Bacillati</taxon>
        <taxon>Cyanobacteriota</taxon>
        <taxon>Cyanophyceae</taxon>
        <taxon>Oscillatoriophycideae</taxon>
        <taxon>Oscillatoriales</taxon>
        <taxon>Microcoleaceae</taxon>
        <taxon>Okeania</taxon>
    </lineage>
</organism>
<keyword evidence="2" id="KW-0328">Glycosyltransferase</keyword>
<gene>
    <name evidence="8" type="ORF">D5R40_35135</name>
</gene>
<dbReference type="Pfam" id="PF00535">
    <property type="entry name" value="Glycos_transf_2"/>
    <property type="match status" value="1"/>
</dbReference>
<dbReference type="InterPro" id="IPR050256">
    <property type="entry name" value="Glycosyltransferase_2"/>
</dbReference>
<protein>
    <submittedName>
        <fullName evidence="8">Glycosyltransferase</fullName>
    </submittedName>
</protein>
<evidence type="ECO:0000313" key="9">
    <source>
        <dbReference type="Proteomes" id="UP000269154"/>
    </source>
</evidence>
<dbReference type="PANTHER" id="PTHR48090">
    <property type="entry name" value="UNDECAPRENYL-PHOSPHATE 4-DEOXY-4-FORMAMIDO-L-ARABINOSE TRANSFERASE-RELATED"/>
    <property type="match status" value="1"/>
</dbReference>